<feature type="domain" description="Rho termination factor-like N-terminal" evidence="1">
    <location>
        <begin position="194"/>
        <end position="230"/>
    </location>
</feature>
<evidence type="ECO:0000313" key="3">
    <source>
        <dbReference type="Proteomes" id="UP000196521"/>
    </source>
</evidence>
<evidence type="ECO:0000259" key="1">
    <source>
        <dbReference type="SMART" id="SM00959"/>
    </source>
</evidence>
<dbReference type="InterPro" id="IPR003115">
    <property type="entry name" value="ParB_N"/>
</dbReference>
<organism evidence="2 3">
    <name type="scientific">Planktothrix rubescens CCAP 1459/22</name>
    <dbReference type="NCBI Taxonomy" id="329571"/>
    <lineage>
        <taxon>Bacteria</taxon>
        <taxon>Bacillati</taxon>
        <taxon>Cyanobacteriota</taxon>
        <taxon>Cyanophyceae</taxon>
        <taxon>Oscillatoriophycideae</taxon>
        <taxon>Oscillatoriales</taxon>
        <taxon>Microcoleaceae</taxon>
        <taxon>Planktothrix</taxon>
    </lineage>
</organism>
<dbReference type="SUPFAM" id="SSF68912">
    <property type="entry name" value="Rho N-terminal domain-like"/>
    <property type="match status" value="1"/>
</dbReference>
<dbReference type="Gene3D" id="1.10.720.10">
    <property type="match status" value="1"/>
</dbReference>
<name>A0A6J7ZHD1_PLARU</name>
<dbReference type="Pfam" id="PF07498">
    <property type="entry name" value="Rho_N"/>
    <property type="match status" value="1"/>
</dbReference>
<dbReference type="Pfam" id="PF02195">
    <property type="entry name" value="ParB_N"/>
    <property type="match status" value="1"/>
</dbReference>
<dbReference type="SMART" id="SM00959">
    <property type="entry name" value="Rho_N"/>
    <property type="match status" value="1"/>
</dbReference>
<dbReference type="Proteomes" id="UP000196521">
    <property type="component" value="Unassembled WGS sequence"/>
</dbReference>
<dbReference type="InterPro" id="IPR036269">
    <property type="entry name" value="Rho_N_sf"/>
</dbReference>
<evidence type="ECO:0000313" key="2">
    <source>
        <dbReference type="EMBL" id="CAC5341005.1"/>
    </source>
</evidence>
<keyword evidence="3" id="KW-1185">Reference proteome</keyword>
<gene>
    <name evidence="2" type="ORF">PLAN_120217</name>
</gene>
<dbReference type="EMBL" id="CZCZ02000007">
    <property type="protein sequence ID" value="CAC5341005.1"/>
    <property type="molecule type" value="Genomic_DNA"/>
</dbReference>
<reference evidence="2" key="1">
    <citation type="submission" date="2020-05" db="EMBL/GenBank/DDBJ databases">
        <authorList>
            <consortium name="Genoscope - CEA"/>
            <person name="William W."/>
        </authorList>
    </citation>
    <scope>NUCLEOTIDE SEQUENCE [LARGE SCALE GENOMIC DNA]</scope>
    <source>
        <strain evidence="2">PCC 7821</strain>
    </source>
</reference>
<dbReference type="RefSeq" id="WP_051319728.1">
    <property type="nucleotide sequence ID" value="NZ_LR812491.1"/>
</dbReference>
<accession>A0A6J7ZHD1</accession>
<protein>
    <recommendedName>
        <fullName evidence="1">Rho termination factor-like N-terminal domain-containing protein</fullName>
    </recommendedName>
</protein>
<sequence length="230" mass="26489">MIKFYFVDVKAIQSNVPRSNFSEEQIEQLADMILESEGVLNVILLTQTGINSYNVLVGDLEYYAAVRAKEKNPRQGEMINAVIVQPSNQDTLLKQADFLKNRSFPVQQEEVKVIDETSLESRSEKQLYELRELHNRDHRETNDKLERLFQIIASSDSEINNRLQQLEKTVKDLMAIVNELGKKPTDTETIREQDYSNMTVAQLKKIAKELNIKGYSKMKKAQLIAILPQD</sequence>
<dbReference type="InterPro" id="IPR011112">
    <property type="entry name" value="Rho-like_N"/>
</dbReference>
<proteinExistence type="predicted"/>
<comment type="caution">
    <text evidence="2">The sequence shown here is derived from an EMBL/GenBank/DDBJ whole genome shotgun (WGS) entry which is preliminary data.</text>
</comment>
<dbReference type="GO" id="GO:0006353">
    <property type="term" value="P:DNA-templated transcription termination"/>
    <property type="evidence" value="ECO:0007669"/>
    <property type="project" value="InterPro"/>
</dbReference>
<dbReference type="AlphaFoldDB" id="A0A6J7ZHD1"/>